<feature type="domain" description="Phosphoribulokinase/uridine kinase" evidence="1">
    <location>
        <begin position="7"/>
        <end position="161"/>
    </location>
</feature>
<dbReference type="EMBL" id="CAJPDS010000043">
    <property type="protein sequence ID" value="CAF9927114.1"/>
    <property type="molecule type" value="Genomic_DNA"/>
</dbReference>
<name>A0A8H3IUH9_9LECA</name>
<evidence type="ECO:0000313" key="3">
    <source>
        <dbReference type="Proteomes" id="UP000664521"/>
    </source>
</evidence>
<dbReference type="GO" id="GO:0005524">
    <property type="term" value="F:ATP binding"/>
    <property type="evidence" value="ECO:0007669"/>
    <property type="project" value="InterPro"/>
</dbReference>
<keyword evidence="2" id="KW-0418">Kinase</keyword>
<sequence length="258" mass="28998">MSAEPLLIGLSGPSSCGKTTLARLLTRIFAHSSILHVDDFYFTDSQIPIYNGIQDWDCAEAIDVEKLVAALKRLKASETVDAVLDGVASTEIPEVEGAKSAVDEEVVNRLRSELSAWEAESRLKNQGWERPPLLLIDGFLLFGETVSTIREQLDIKILVRSTYEDSKQRRSDRKGIYITQEGYWEDPPGYFDQIVWPNYVKNHRFLFHNSNTEGPVDDEVSKSLGIDVVPGMGMKTLEETLLYVCSVSIFSRHHTGLF</sequence>
<dbReference type="InterPro" id="IPR027417">
    <property type="entry name" value="P-loop_NTPase"/>
</dbReference>
<gene>
    <name evidence="2" type="primary">NRK1_1</name>
    <name evidence="2" type="ORF">HETSPECPRED_006510</name>
</gene>
<comment type="caution">
    <text evidence="2">The sequence shown here is derived from an EMBL/GenBank/DDBJ whole genome shotgun (WGS) entry which is preliminary data.</text>
</comment>
<evidence type="ECO:0000313" key="2">
    <source>
        <dbReference type="EMBL" id="CAF9927114.1"/>
    </source>
</evidence>
<dbReference type="OrthoDB" id="10041966at2759"/>
<dbReference type="Gene3D" id="3.40.50.300">
    <property type="entry name" value="P-loop containing nucleotide triphosphate hydrolases"/>
    <property type="match status" value="1"/>
</dbReference>
<organism evidence="2 3">
    <name type="scientific">Heterodermia speciosa</name>
    <dbReference type="NCBI Taxonomy" id="116794"/>
    <lineage>
        <taxon>Eukaryota</taxon>
        <taxon>Fungi</taxon>
        <taxon>Dikarya</taxon>
        <taxon>Ascomycota</taxon>
        <taxon>Pezizomycotina</taxon>
        <taxon>Lecanoromycetes</taxon>
        <taxon>OSLEUM clade</taxon>
        <taxon>Lecanoromycetidae</taxon>
        <taxon>Caliciales</taxon>
        <taxon>Physciaceae</taxon>
        <taxon>Heterodermia</taxon>
    </lineage>
</organism>
<proteinExistence type="predicted"/>
<dbReference type="CDD" id="cd02024">
    <property type="entry name" value="NRK1"/>
    <property type="match status" value="1"/>
</dbReference>
<dbReference type="AlphaFoldDB" id="A0A8H3IUH9"/>
<dbReference type="Proteomes" id="UP000664521">
    <property type="component" value="Unassembled WGS sequence"/>
</dbReference>
<dbReference type="InterPro" id="IPR006083">
    <property type="entry name" value="PRK/URK"/>
</dbReference>
<keyword evidence="3" id="KW-1185">Reference proteome</keyword>
<protein>
    <submittedName>
        <fullName evidence="2">Ribosylnicotinamide kinase</fullName>
    </submittedName>
</protein>
<accession>A0A8H3IUH9</accession>
<keyword evidence="2" id="KW-0808">Transferase</keyword>
<dbReference type="Pfam" id="PF00485">
    <property type="entry name" value="PRK"/>
    <property type="match status" value="1"/>
</dbReference>
<dbReference type="PANTHER" id="PTHR10285">
    <property type="entry name" value="URIDINE KINASE"/>
    <property type="match status" value="1"/>
</dbReference>
<evidence type="ECO:0000259" key="1">
    <source>
        <dbReference type="Pfam" id="PF00485"/>
    </source>
</evidence>
<reference evidence="2" key="1">
    <citation type="submission" date="2021-03" db="EMBL/GenBank/DDBJ databases">
        <authorList>
            <person name="Tagirdzhanova G."/>
        </authorList>
    </citation>
    <scope>NUCLEOTIDE SEQUENCE</scope>
</reference>
<dbReference type="SUPFAM" id="SSF52540">
    <property type="entry name" value="P-loop containing nucleoside triphosphate hydrolases"/>
    <property type="match status" value="1"/>
</dbReference>
<dbReference type="GO" id="GO:0016301">
    <property type="term" value="F:kinase activity"/>
    <property type="evidence" value="ECO:0007669"/>
    <property type="project" value="UniProtKB-KW"/>
</dbReference>